<comment type="caution">
    <text evidence="2">The sequence shown here is derived from an EMBL/GenBank/DDBJ whole genome shotgun (WGS) entry which is preliminary data.</text>
</comment>
<dbReference type="PANTHER" id="PTHR43138">
    <property type="entry name" value="ACETYLTRANSFERASE, GNAT FAMILY"/>
    <property type="match status" value="1"/>
</dbReference>
<dbReference type="AlphaFoldDB" id="A0A9X2JKE7"/>
<evidence type="ECO:0000313" key="2">
    <source>
        <dbReference type="EMBL" id="MCO6046334.1"/>
    </source>
</evidence>
<feature type="domain" description="N-acetyltransferase" evidence="1">
    <location>
        <begin position="2"/>
        <end position="163"/>
    </location>
</feature>
<dbReference type="Proteomes" id="UP001155241">
    <property type="component" value="Unassembled WGS sequence"/>
</dbReference>
<keyword evidence="3" id="KW-1185">Reference proteome</keyword>
<organism evidence="2 3">
    <name type="scientific">Aeoliella straminimaris</name>
    <dbReference type="NCBI Taxonomy" id="2954799"/>
    <lineage>
        <taxon>Bacteria</taxon>
        <taxon>Pseudomonadati</taxon>
        <taxon>Planctomycetota</taxon>
        <taxon>Planctomycetia</taxon>
        <taxon>Pirellulales</taxon>
        <taxon>Lacipirellulaceae</taxon>
        <taxon>Aeoliella</taxon>
    </lineage>
</organism>
<dbReference type="EMBL" id="JAMXLR010000072">
    <property type="protein sequence ID" value="MCO6046334.1"/>
    <property type="molecule type" value="Genomic_DNA"/>
</dbReference>
<evidence type="ECO:0000313" key="3">
    <source>
        <dbReference type="Proteomes" id="UP001155241"/>
    </source>
</evidence>
<dbReference type="Pfam" id="PF00583">
    <property type="entry name" value="Acetyltransf_1"/>
    <property type="match status" value="1"/>
</dbReference>
<proteinExistence type="predicted"/>
<dbReference type="PANTHER" id="PTHR43138:SF1">
    <property type="entry name" value="N-ACETYLTRANSFERASE ACA1"/>
    <property type="match status" value="1"/>
</dbReference>
<accession>A0A9X2JKE7</accession>
<dbReference type="InterPro" id="IPR016181">
    <property type="entry name" value="Acyl_CoA_acyltransferase"/>
</dbReference>
<dbReference type="RefSeq" id="WP_252854446.1">
    <property type="nucleotide sequence ID" value="NZ_JAMXLR010000072.1"/>
</dbReference>
<dbReference type="PROSITE" id="PS51186">
    <property type="entry name" value="GNAT"/>
    <property type="match status" value="1"/>
</dbReference>
<dbReference type="Gene3D" id="3.40.630.30">
    <property type="match status" value="1"/>
</dbReference>
<evidence type="ECO:0000259" key="1">
    <source>
        <dbReference type="PROSITE" id="PS51186"/>
    </source>
</evidence>
<protein>
    <submittedName>
        <fullName evidence="2">GNAT family N-acetyltransferase</fullName>
    </submittedName>
</protein>
<dbReference type="SUPFAM" id="SSF55729">
    <property type="entry name" value="Acyl-CoA N-acyltransferases (Nat)"/>
    <property type="match status" value="1"/>
</dbReference>
<dbReference type="InterPro" id="IPR000182">
    <property type="entry name" value="GNAT_dom"/>
</dbReference>
<dbReference type="GO" id="GO:0016747">
    <property type="term" value="F:acyltransferase activity, transferring groups other than amino-acyl groups"/>
    <property type="evidence" value="ECO:0007669"/>
    <property type="project" value="InterPro"/>
</dbReference>
<dbReference type="CDD" id="cd04301">
    <property type="entry name" value="NAT_SF"/>
    <property type="match status" value="1"/>
</dbReference>
<dbReference type="InterPro" id="IPR052742">
    <property type="entry name" value="Mito_N-acetyltransferase"/>
</dbReference>
<name>A0A9X2JKE7_9BACT</name>
<reference evidence="2" key="1">
    <citation type="submission" date="2022-06" db="EMBL/GenBank/DDBJ databases">
        <title>Aeoliella straminimaris, a novel planctomycete from sediments.</title>
        <authorList>
            <person name="Vitorino I.R."/>
            <person name="Lage O.M."/>
        </authorList>
    </citation>
    <scope>NUCLEOTIDE SEQUENCE</scope>
    <source>
        <strain evidence="2">ICT_H6.2</strain>
    </source>
</reference>
<gene>
    <name evidence="2" type="ORF">NG895_20740</name>
</gene>
<sequence>MFAIQRFEPADWPATWQVLEPVFRAGETYPYAMDISQEESRKAWIDHPTATYVATDSEGTIVGTYYIRPNQPPLGAHVANCGYVVAESARGQGIATAMCQHSQVEARGLGFKAMQYNLVVTTNEVAVRLYQKQGFTVVGRLPQAFHHPQQGYVDALLMYKLLT</sequence>